<feature type="domain" description="Thoeris protein ThsB TIR-like" evidence="1">
    <location>
        <begin position="5"/>
        <end position="99"/>
    </location>
</feature>
<proteinExistence type="predicted"/>
<organism evidence="2 3">
    <name type="scientific">Cytobacillus stercorigallinarum</name>
    <dbReference type="NCBI Taxonomy" id="2762240"/>
    <lineage>
        <taxon>Bacteria</taxon>
        <taxon>Bacillati</taxon>
        <taxon>Bacillota</taxon>
        <taxon>Bacilli</taxon>
        <taxon>Bacillales</taxon>
        <taxon>Bacillaceae</taxon>
        <taxon>Cytobacillus</taxon>
    </lineage>
</organism>
<comment type="caution">
    <text evidence="2">The sequence shown here is derived from an EMBL/GenBank/DDBJ whole genome shotgun (WGS) entry which is preliminary data.</text>
</comment>
<dbReference type="InterPro" id="IPR015032">
    <property type="entry name" value="ThsB__TIR-like_domain"/>
</dbReference>
<dbReference type="RefSeq" id="WP_191817334.1">
    <property type="nucleotide sequence ID" value="NZ_JACSQT010000023.1"/>
</dbReference>
<reference evidence="2 3" key="1">
    <citation type="submission" date="2020-08" db="EMBL/GenBank/DDBJ databases">
        <title>A Genomic Blueprint of the Chicken Gut Microbiome.</title>
        <authorList>
            <person name="Gilroy R."/>
            <person name="Ravi A."/>
            <person name="Getino M."/>
            <person name="Pursley I."/>
            <person name="Horton D.L."/>
            <person name="Alikhan N.-F."/>
            <person name="Baker D."/>
            <person name="Gharbi K."/>
            <person name="Hall N."/>
            <person name="Watson M."/>
            <person name="Adriaenssens E.M."/>
            <person name="Foster-Nyarko E."/>
            <person name="Jarju S."/>
            <person name="Secka A."/>
            <person name="Antonio M."/>
            <person name="Oren A."/>
            <person name="Chaudhuri R."/>
            <person name="La Ragione R.M."/>
            <person name="Hildebrand F."/>
            <person name="Pallen M.J."/>
        </authorList>
    </citation>
    <scope>NUCLEOTIDE SEQUENCE [LARGE SCALE GENOMIC DNA]</scope>
    <source>
        <strain evidence="2 3">Sa5YUA1</strain>
    </source>
</reference>
<dbReference type="Proteomes" id="UP000657931">
    <property type="component" value="Unassembled WGS sequence"/>
</dbReference>
<dbReference type="EMBL" id="JACSQT010000023">
    <property type="protein sequence ID" value="MBD7939681.1"/>
    <property type="molecule type" value="Genomic_DNA"/>
</dbReference>
<keyword evidence="3" id="KW-1185">Reference proteome</keyword>
<evidence type="ECO:0000313" key="3">
    <source>
        <dbReference type="Proteomes" id="UP000657931"/>
    </source>
</evidence>
<evidence type="ECO:0000259" key="1">
    <source>
        <dbReference type="Pfam" id="PF08937"/>
    </source>
</evidence>
<name>A0ABR8QVZ2_9BACI</name>
<evidence type="ECO:0000313" key="2">
    <source>
        <dbReference type="EMBL" id="MBD7939681.1"/>
    </source>
</evidence>
<accession>A0ABR8QVZ2</accession>
<sequence>MHKTFISYHHKNEQDLKNEIIEKFGGEDFIDSSVADGEINTDLSEDGIMRIIREDYLHNSTVTVVLLGWETAQRPYVNSEIQASLRDTSKNKHNGLLAVIRDDLYNTIFTSDTCSDCGGIVRNRNKAFYEYYIPNLIKKNHAYNGDKCHYTSKDVYCAVVKYSDFISTPEFYIDEAFDKRDNDLLAIKKIPDECTPRIGMNTAKSLI</sequence>
<dbReference type="Pfam" id="PF08937">
    <property type="entry name" value="ThsB_TIR"/>
    <property type="match status" value="1"/>
</dbReference>
<gene>
    <name evidence="2" type="ORF">H9655_21800</name>
</gene>
<protein>
    <submittedName>
        <fullName evidence="2">TIR domain-containing protein</fullName>
    </submittedName>
</protein>